<gene>
    <name evidence="4" type="ORF">CICLE_v10017599mg</name>
</gene>
<protein>
    <recommendedName>
        <fullName evidence="3">Gnk2-homologous domain-containing protein</fullName>
    </recommendedName>
</protein>
<dbReference type="Proteomes" id="UP000030687">
    <property type="component" value="Unassembled WGS sequence"/>
</dbReference>
<dbReference type="InParanoid" id="V4UDW6"/>
<organism evidence="4 5">
    <name type="scientific">Citrus clementina</name>
    <name type="common">Clementine</name>
    <name type="synonym">Citrus deliciosa x Citrus sinensis</name>
    <dbReference type="NCBI Taxonomy" id="85681"/>
    <lineage>
        <taxon>Eukaryota</taxon>
        <taxon>Viridiplantae</taxon>
        <taxon>Streptophyta</taxon>
        <taxon>Embryophyta</taxon>
        <taxon>Tracheophyta</taxon>
        <taxon>Spermatophyta</taxon>
        <taxon>Magnoliopsida</taxon>
        <taxon>eudicotyledons</taxon>
        <taxon>Gunneridae</taxon>
        <taxon>Pentapetalae</taxon>
        <taxon>rosids</taxon>
        <taxon>malvids</taxon>
        <taxon>Sapindales</taxon>
        <taxon>Rutaceae</taxon>
        <taxon>Aurantioideae</taxon>
        <taxon>Citrus</taxon>
    </lineage>
</organism>
<name>V4UDW6_CITCL</name>
<keyword evidence="2" id="KW-0677">Repeat</keyword>
<dbReference type="InterPro" id="IPR002902">
    <property type="entry name" value="GNK2"/>
</dbReference>
<dbReference type="Gene3D" id="3.30.430.20">
    <property type="entry name" value="Gnk2 domain, C-X8-C-X2-C motif"/>
    <property type="match status" value="2"/>
</dbReference>
<dbReference type="EMBL" id="KI536312">
    <property type="protein sequence ID" value="ESR62365.1"/>
    <property type="molecule type" value="Genomic_DNA"/>
</dbReference>
<dbReference type="PROSITE" id="PS51473">
    <property type="entry name" value="GNK2"/>
    <property type="match status" value="1"/>
</dbReference>
<evidence type="ECO:0000259" key="3">
    <source>
        <dbReference type="PROSITE" id="PS51473"/>
    </source>
</evidence>
<dbReference type="STRING" id="85681.V4UDW6"/>
<dbReference type="Pfam" id="PF01657">
    <property type="entry name" value="Stress-antifung"/>
    <property type="match status" value="2"/>
</dbReference>
<accession>V4UDW6</accession>
<dbReference type="FunFam" id="3.30.430.20:FF:000002">
    <property type="entry name" value="Cysteine-rich receptor-like protein kinase 10"/>
    <property type="match status" value="1"/>
</dbReference>
<dbReference type="PANTHER" id="PTHR32099">
    <property type="entry name" value="CYSTEINE-RICH REPEAT SECRETORY PROTEIN"/>
    <property type="match status" value="1"/>
</dbReference>
<evidence type="ECO:0000313" key="5">
    <source>
        <dbReference type="Proteomes" id="UP000030687"/>
    </source>
</evidence>
<reference evidence="4 5" key="1">
    <citation type="submission" date="2013-10" db="EMBL/GenBank/DDBJ databases">
        <authorList>
            <consortium name="International Citrus Genome Consortium"/>
            <person name="Jenkins J."/>
            <person name="Schmutz J."/>
            <person name="Prochnik S."/>
            <person name="Rokhsar D."/>
            <person name="Gmitter F."/>
            <person name="Ollitrault P."/>
            <person name="Machado M."/>
            <person name="Talon M."/>
            <person name="Wincker P."/>
            <person name="Jaillon O."/>
            <person name="Morgante M."/>
        </authorList>
    </citation>
    <scope>NUCLEOTIDE SEQUENCE</scope>
    <source>
        <strain evidence="5">cv. Clemenules</strain>
    </source>
</reference>
<evidence type="ECO:0000256" key="2">
    <source>
        <dbReference type="ARBA" id="ARBA00022737"/>
    </source>
</evidence>
<dbReference type="KEGG" id="cic:CICLE_v10017599mg"/>
<feature type="non-terminal residue" evidence="4">
    <location>
        <position position="1"/>
    </location>
</feature>
<keyword evidence="5" id="KW-1185">Reference proteome</keyword>
<evidence type="ECO:0000313" key="4">
    <source>
        <dbReference type="EMBL" id="ESR62365.1"/>
    </source>
</evidence>
<dbReference type="eggNOG" id="ENOG502SK0U">
    <property type="taxonomic scope" value="Eukaryota"/>
</dbReference>
<dbReference type="InterPro" id="IPR038408">
    <property type="entry name" value="GNK2_sf"/>
</dbReference>
<evidence type="ECO:0000256" key="1">
    <source>
        <dbReference type="ARBA" id="ARBA00022729"/>
    </source>
</evidence>
<dbReference type="Gramene" id="ESR62365">
    <property type="protein sequence ID" value="ESR62365"/>
    <property type="gene ID" value="CICLE_v10017599mg"/>
</dbReference>
<dbReference type="OMA" id="KPENCSS"/>
<dbReference type="PANTHER" id="PTHR32099:SF51">
    <property type="entry name" value="CYSTEINE-RICH RECEPTOR-LIKE PROTEIN KINASE 25 ISOFORM X1"/>
    <property type="match status" value="1"/>
</dbReference>
<sequence length="178" mass="19534">SKTKDHGFYSASYGANSGRVNAMAICRGDAKPENCSSCIKNSTIFSSKNFVPARERYSNRQLLGKMEFGPLFWMYSEKKVSQAQAKYFNQVLRTLLNNLKVKAAYGGSGLKFATGTTRNSPKIYALAQCTPDLSKKQCTECLINATALLPQCCDGKAGGRVVAPSCNFRYETAGRFYA</sequence>
<keyword evidence="1" id="KW-0732">Signal</keyword>
<proteinExistence type="predicted"/>
<dbReference type="AlphaFoldDB" id="V4UDW6"/>
<dbReference type="CDD" id="cd23509">
    <property type="entry name" value="Gnk2-like"/>
    <property type="match status" value="2"/>
</dbReference>
<feature type="domain" description="Gnk2-homologous" evidence="3">
    <location>
        <begin position="68"/>
        <end position="175"/>
    </location>
</feature>